<evidence type="ECO:0000313" key="2">
    <source>
        <dbReference type="Proteomes" id="UP001314205"/>
    </source>
</evidence>
<dbReference type="EMBL" id="CAVLGL010000137">
    <property type="protein sequence ID" value="CAK1601640.1"/>
    <property type="molecule type" value="Genomic_DNA"/>
</dbReference>
<reference evidence="1 2" key="1">
    <citation type="submission" date="2023-11" db="EMBL/GenBank/DDBJ databases">
        <authorList>
            <person name="Hedman E."/>
            <person name="Englund M."/>
            <person name="Stromberg M."/>
            <person name="Nyberg Akerstrom W."/>
            <person name="Nylinder S."/>
            <person name="Jareborg N."/>
            <person name="Kallberg Y."/>
            <person name="Kronander E."/>
        </authorList>
    </citation>
    <scope>NUCLEOTIDE SEQUENCE [LARGE SCALE GENOMIC DNA]</scope>
</reference>
<organism evidence="1 2">
    <name type="scientific">Parnassius mnemosyne</name>
    <name type="common">clouded apollo</name>
    <dbReference type="NCBI Taxonomy" id="213953"/>
    <lineage>
        <taxon>Eukaryota</taxon>
        <taxon>Metazoa</taxon>
        <taxon>Ecdysozoa</taxon>
        <taxon>Arthropoda</taxon>
        <taxon>Hexapoda</taxon>
        <taxon>Insecta</taxon>
        <taxon>Pterygota</taxon>
        <taxon>Neoptera</taxon>
        <taxon>Endopterygota</taxon>
        <taxon>Lepidoptera</taxon>
        <taxon>Glossata</taxon>
        <taxon>Ditrysia</taxon>
        <taxon>Papilionoidea</taxon>
        <taxon>Papilionidae</taxon>
        <taxon>Parnassiinae</taxon>
        <taxon>Parnassini</taxon>
        <taxon>Parnassius</taxon>
        <taxon>Driopa</taxon>
    </lineage>
</organism>
<protein>
    <submittedName>
        <fullName evidence="1">Uncharacterized protein</fullName>
    </submittedName>
</protein>
<accession>A0AAV1M1M4</accession>
<proteinExistence type="predicted"/>
<dbReference type="AlphaFoldDB" id="A0AAV1M1M4"/>
<gene>
    <name evidence="1" type="ORF">PARMNEM_LOCUS20244</name>
</gene>
<comment type="caution">
    <text evidence="1">The sequence shown here is derived from an EMBL/GenBank/DDBJ whole genome shotgun (WGS) entry which is preliminary data.</text>
</comment>
<keyword evidence="2" id="KW-1185">Reference proteome</keyword>
<sequence>MHRREKRIIRQLTKNSNRTKHILAMNDLVKSCKYNEERFDSLIKNQSEYQRSIPGSSGTICVNNKVNSKTSLFSSTLYDSAMTKDINLKSNVNIKKNKVIMYCDDIGKNLGMMLNNCLKGHMITNYCMPGASFSHIMNKVLASKFCPNSTLIILVGRRGNVNKNQLLKYIDNLNTLNVHKIILFTLPYIQGWPQENKIRYDLNLLMNNFSCNNNLNLTFNCYNYNDRINLIDINNLIKKFLTRDRYYLSKYNLRQIANVLSYYLYINSAKDLATQTSASFEQCNDLTCNLESVPSNLN</sequence>
<dbReference type="Proteomes" id="UP001314205">
    <property type="component" value="Unassembled WGS sequence"/>
</dbReference>
<evidence type="ECO:0000313" key="1">
    <source>
        <dbReference type="EMBL" id="CAK1601640.1"/>
    </source>
</evidence>
<name>A0AAV1M1M4_9NEOP</name>